<feature type="domain" description="Methyltransferase" evidence="3">
    <location>
        <begin position="54"/>
        <end position="144"/>
    </location>
</feature>
<name>A0A4U8W3F8_9NOCA</name>
<organism evidence="4 5">
    <name type="scientific">Nocardia cyriacigeorgica</name>
    <dbReference type="NCBI Taxonomy" id="135487"/>
    <lineage>
        <taxon>Bacteria</taxon>
        <taxon>Bacillati</taxon>
        <taxon>Actinomycetota</taxon>
        <taxon>Actinomycetes</taxon>
        <taxon>Mycobacteriales</taxon>
        <taxon>Nocardiaceae</taxon>
        <taxon>Nocardia</taxon>
    </lineage>
</organism>
<proteinExistence type="predicted"/>
<dbReference type="Gene3D" id="3.40.50.150">
    <property type="entry name" value="Vaccinia Virus protein VP39"/>
    <property type="match status" value="1"/>
</dbReference>
<dbReference type="EC" id="2.1.1.187" evidence="4"/>
<accession>A0A4U8W3F8</accession>
<dbReference type="PANTHER" id="PTHR43861:SF1">
    <property type="entry name" value="TRANS-ACONITATE 2-METHYLTRANSFERASE"/>
    <property type="match status" value="1"/>
</dbReference>
<sequence length="217" mass="23202">MNEPGDIATTRTAYDGVAGLYADLVAGHLERNPFERAMLGIFAELVRENGSGPVADIGCGPGRLTAHLSELGLDVFGMDLSPEMIALAEQSYPGLRFEVGTMERLGIPDGSLSGLLAWYSIIHLPPQRVPEVLAGFHRALADGGYALLAFQATDPPASITAFHHKVAEAYRWSPEHLLELLVAAGFAPVTRMVRAPQPDERFDQACVLVRKGAGVAA</sequence>
<evidence type="ECO:0000259" key="3">
    <source>
        <dbReference type="Pfam" id="PF13649"/>
    </source>
</evidence>
<dbReference type="InterPro" id="IPR029063">
    <property type="entry name" value="SAM-dependent_MTases_sf"/>
</dbReference>
<protein>
    <submittedName>
        <fullName evidence="4">Ribosomal RNA large subunit methyltransferase A</fullName>
        <ecNumber evidence="4">2.1.1.187</ecNumber>
    </submittedName>
</protein>
<evidence type="ECO:0000313" key="5">
    <source>
        <dbReference type="Proteomes" id="UP000290439"/>
    </source>
</evidence>
<dbReference type="SUPFAM" id="SSF53335">
    <property type="entry name" value="S-adenosyl-L-methionine-dependent methyltransferases"/>
    <property type="match status" value="1"/>
</dbReference>
<keyword evidence="2 4" id="KW-0808">Transferase</keyword>
<evidence type="ECO:0000256" key="2">
    <source>
        <dbReference type="ARBA" id="ARBA00022679"/>
    </source>
</evidence>
<dbReference type="RefSeq" id="WP_130918296.1">
    <property type="nucleotide sequence ID" value="NZ_JADLPK010000003.1"/>
</dbReference>
<dbReference type="Proteomes" id="UP000290439">
    <property type="component" value="Chromosome"/>
</dbReference>
<keyword evidence="1 4" id="KW-0489">Methyltransferase</keyword>
<dbReference type="CDD" id="cd02440">
    <property type="entry name" value="AdoMet_MTases"/>
    <property type="match status" value="1"/>
</dbReference>
<dbReference type="PANTHER" id="PTHR43861">
    <property type="entry name" value="TRANS-ACONITATE 2-METHYLTRANSFERASE-RELATED"/>
    <property type="match status" value="1"/>
</dbReference>
<dbReference type="AlphaFoldDB" id="A0A4U8W3F8"/>
<gene>
    <name evidence="4" type="primary">rlmA_2</name>
    <name evidence="4" type="ORF">NCTC10797_04229</name>
</gene>
<evidence type="ECO:0000256" key="1">
    <source>
        <dbReference type="ARBA" id="ARBA00022603"/>
    </source>
</evidence>
<evidence type="ECO:0000313" key="4">
    <source>
        <dbReference type="EMBL" id="VFB00433.1"/>
    </source>
</evidence>
<dbReference type="GO" id="GO:0052911">
    <property type="term" value="F:23S rRNA (guanine(745)-N(1))-methyltransferase activity"/>
    <property type="evidence" value="ECO:0007669"/>
    <property type="project" value="UniProtKB-EC"/>
</dbReference>
<dbReference type="EMBL" id="LR215973">
    <property type="protein sequence ID" value="VFB00433.1"/>
    <property type="molecule type" value="Genomic_DNA"/>
</dbReference>
<reference evidence="4 5" key="1">
    <citation type="submission" date="2019-02" db="EMBL/GenBank/DDBJ databases">
        <authorList>
            <consortium name="Pathogen Informatics"/>
        </authorList>
    </citation>
    <scope>NUCLEOTIDE SEQUENCE [LARGE SCALE GENOMIC DNA]</scope>
    <source>
        <strain evidence="4 5">3012STDY6756504</strain>
    </source>
</reference>
<dbReference type="InterPro" id="IPR041698">
    <property type="entry name" value="Methyltransf_25"/>
</dbReference>
<dbReference type="Pfam" id="PF13649">
    <property type="entry name" value="Methyltransf_25"/>
    <property type="match status" value="1"/>
</dbReference>